<comment type="caution">
    <text evidence="9">The sequence shown here is derived from an EMBL/GenBank/DDBJ whole genome shotgun (WGS) entry which is preliminary data.</text>
</comment>
<feature type="domain" description="Peptidase M48" evidence="8">
    <location>
        <begin position="104"/>
        <end position="309"/>
    </location>
</feature>
<evidence type="ECO:0000256" key="4">
    <source>
        <dbReference type="ARBA" id="ARBA00022801"/>
    </source>
</evidence>
<dbReference type="EMBL" id="JACGLS010000001">
    <property type="protein sequence ID" value="MBA6155689.1"/>
    <property type="molecule type" value="Genomic_DNA"/>
</dbReference>
<dbReference type="PANTHER" id="PTHR22726:SF1">
    <property type="entry name" value="METALLOENDOPEPTIDASE OMA1, MITOCHONDRIAL"/>
    <property type="match status" value="1"/>
</dbReference>
<evidence type="ECO:0000256" key="6">
    <source>
        <dbReference type="ARBA" id="ARBA00023049"/>
    </source>
</evidence>
<dbReference type="Gene3D" id="3.30.2010.10">
    <property type="entry name" value="Metalloproteases ('zincins'), catalytic domain"/>
    <property type="match status" value="1"/>
</dbReference>
<keyword evidence="10" id="KW-1185">Reference proteome</keyword>
<dbReference type="GO" id="GO:0016020">
    <property type="term" value="C:membrane"/>
    <property type="evidence" value="ECO:0007669"/>
    <property type="project" value="TreeGrafter"/>
</dbReference>
<dbReference type="PANTHER" id="PTHR22726">
    <property type="entry name" value="METALLOENDOPEPTIDASE OMA1"/>
    <property type="match status" value="1"/>
</dbReference>
<keyword evidence="2 9" id="KW-0645">Protease</keyword>
<proteinExistence type="predicted"/>
<dbReference type="Proteomes" id="UP000563906">
    <property type="component" value="Unassembled WGS sequence"/>
</dbReference>
<sequence length="448" mass="53131">MKKIVKILLFVFLFLFSLNNTCFGQTYIPEDKELILEEIEGRYDHELSKISSNYRSKIKKEYKKRKKYIKEILTDSLFLFDKKYYTFLDSVLERIEKGNPTLNLKKHRFFFSRDATPNAACFGNGVFMLNLGLFNFLKSEDELAFIICHEIAHHELNHVNSGIKKRIQTFNSKEIKEKIKNARAKTYGRTSAGLNLLKEISYGMFKNSRKEEIEADSLGVLLFKNTSYNIEASALALKRLKRVDNKGVFKEDIKLDSLLDFKNYSFKEYWLDEDETLFDIKERVDDYEWDEDSLKTHPDIDERIEVIKKYNLSKNNKTTPFKDIQVFAKEQQIESLLDIGSVDISLYLLLKDLQTKKSINDFIIIKIAETFKKVYELKIGHELGRKIPQTSPFTKERNLNILRQFLHNLEIKEVRKIGYNFCEKYKETRLKENKEFKLIREYFKELNK</sequence>
<name>A0A839ANA3_9FLAO</name>
<dbReference type="AlphaFoldDB" id="A0A839ANA3"/>
<dbReference type="GO" id="GO:0046872">
    <property type="term" value="F:metal ion binding"/>
    <property type="evidence" value="ECO:0007669"/>
    <property type="project" value="UniProtKB-KW"/>
</dbReference>
<keyword evidence="3" id="KW-0479">Metal-binding</keyword>
<feature type="signal peptide" evidence="7">
    <location>
        <begin position="1"/>
        <end position="24"/>
    </location>
</feature>
<feature type="chain" id="PRO_5033022787" evidence="7">
    <location>
        <begin position="25"/>
        <end position="448"/>
    </location>
</feature>
<evidence type="ECO:0000256" key="3">
    <source>
        <dbReference type="ARBA" id="ARBA00022723"/>
    </source>
</evidence>
<dbReference type="InterPro" id="IPR001915">
    <property type="entry name" value="Peptidase_M48"/>
</dbReference>
<dbReference type="GO" id="GO:0004222">
    <property type="term" value="F:metalloendopeptidase activity"/>
    <property type="evidence" value="ECO:0007669"/>
    <property type="project" value="InterPro"/>
</dbReference>
<reference evidence="9 10" key="1">
    <citation type="submission" date="2020-07" db="EMBL/GenBank/DDBJ databases">
        <title>Bacterium isolated from marine sediment.</title>
        <authorList>
            <person name="Shang D."/>
            <person name="Du Z.-J."/>
        </authorList>
    </citation>
    <scope>NUCLEOTIDE SEQUENCE [LARGE SCALE GENOMIC DNA]</scope>
    <source>
        <strain evidence="9 10">S7007</strain>
    </source>
</reference>
<dbReference type="Pfam" id="PF01435">
    <property type="entry name" value="Peptidase_M48"/>
    <property type="match status" value="1"/>
</dbReference>
<organism evidence="9 10">
    <name type="scientific">Tenacibaculum pelagium</name>
    <dbReference type="NCBI Taxonomy" id="2759527"/>
    <lineage>
        <taxon>Bacteria</taxon>
        <taxon>Pseudomonadati</taxon>
        <taxon>Bacteroidota</taxon>
        <taxon>Flavobacteriia</taxon>
        <taxon>Flavobacteriales</taxon>
        <taxon>Flavobacteriaceae</taxon>
        <taxon>Tenacibaculum</taxon>
    </lineage>
</organism>
<accession>A0A839ANA3</accession>
<evidence type="ECO:0000256" key="2">
    <source>
        <dbReference type="ARBA" id="ARBA00022670"/>
    </source>
</evidence>
<keyword evidence="5" id="KW-0862">Zinc</keyword>
<protein>
    <submittedName>
        <fullName evidence="9">M48 family metalloprotease</fullName>
    </submittedName>
</protein>
<dbReference type="RefSeq" id="WP_182124173.1">
    <property type="nucleotide sequence ID" value="NZ_JACGLS010000001.1"/>
</dbReference>
<evidence type="ECO:0000313" key="10">
    <source>
        <dbReference type="Proteomes" id="UP000563906"/>
    </source>
</evidence>
<evidence type="ECO:0000313" key="9">
    <source>
        <dbReference type="EMBL" id="MBA6155689.1"/>
    </source>
</evidence>
<evidence type="ECO:0000256" key="1">
    <source>
        <dbReference type="ARBA" id="ARBA00001947"/>
    </source>
</evidence>
<evidence type="ECO:0000259" key="8">
    <source>
        <dbReference type="Pfam" id="PF01435"/>
    </source>
</evidence>
<evidence type="ECO:0000256" key="5">
    <source>
        <dbReference type="ARBA" id="ARBA00022833"/>
    </source>
</evidence>
<comment type="cofactor">
    <cofactor evidence="1">
        <name>Zn(2+)</name>
        <dbReference type="ChEBI" id="CHEBI:29105"/>
    </cofactor>
</comment>
<dbReference type="InterPro" id="IPR051156">
    <property type="entry name" value="Mito/Outer_Membr_Metalloprot"/>
</dbReference>
<keyword evidence="6 9" id="KW-0482">Metalloprotease</keyword>
<keyword evidence="7" id="KW-0732">Signal</keyword>
<keyword evidence="4" id="KW-0378">Hydrolase</keyword>
<evidence type="ECO:0000256" key="7">
    <source>
        <dbReference type="SAM" id="SignalP"/>
    </source>
</evidence>
<gene>
    <name evidence="9" type="ORF">H3Z83_04015</name>
</gene>
<dbReference type="GO" id="GO:0051603">
    <property type="term" value="P:proteolysis involved in protein catabolic process"/>
    <property type="evidence" value="ECO:0007669"/>
    <property type="project" value="TreeGrafter"/>
</dbReference>
<dbReference type="CDD" id="cd07324">
    <property type="entry name" value="M48C_Oma1-like"/>
    <property type="match status" value="1"/>
</dbReference>